<gene>
    <name evidence="6" type="ORF">Cha6605_3324</name>
</gene>
<keyword evidence="2" id="KW-0605">Phycobilisome</keyword>
<dbReference type="PANTHER" id="PTHR46844">
    <property type="entry name" value="SLR5058 PROTEIN"/>
    <property type="match status" value="1"/>
</dbReference>
<evidence type="ECO:0000259" key="5">
    <source>
        <dbReference type="Pfam" id="PF19959"/>
    </source>
</evidence>
<dbReference type="HOGENOM" id="CLU_009565_0_0_3"/>
<dbReference type="Gene3D" id="1.25.10.10">
    <property type="entry name" value="Leucine-rich Repeat Variant"/>
    <property type="match status" value="1"/>
</dbReference>
<dbReference type="InterPro" id="IPR045434">
    <property type="entry name" value="EAD4"/>
</dbReference>
<dbReference type="Gene3D" id="3.40.50.300">
    <property type="entry name" value="P-loop containing nucleotide triphosphate hydrolases"/>
    <property type="match status" value="1"/>
</dbReference>
<dbReference type="eggNOG" id="COG5635">
    <property type="taxonomic scope" value="Bacteria"/>
</dbReference>
<dbReference type="Proteomes" id="UP000010366">
    <property type="component" value="Chromosome"/>
</dbReference>
<protein>
    <submittedName>
        <fullName evidence="6">Putative NTPase (NACHT family)</fullName>
    </submittedName>
</protein>
<dbReference type="GO" id="GO:0030089">
    <property type="term" value="C:phycobilisome"/>
    <property type="evidence" value="ECO:0007669"/>
    <property type="project" value="UniProtKB-KW"/>
</dbReference>
<dbReference type="eggNOG" id="COG1413">
    <property type="taxonomic scope" value="Bacteria"/>
</dbReference>
<dbReference type="InterPro" id="IPR007111">
    <property type="entry name" value="NACHT_NTPase"/>
</dbReference>
<proteinExistence type="predicted"/>
<dbReference type="InterPro" id="IPR011989">
    <property type="entry name" value="ARM-like"/>
</dbReference>
<accession>K9UGU9</accession>
<keyword evidence="1" id="KW-0042">Antenna complex</keyword>
<dbReference type="InterPro" id="IPR027417">
    <property type="entry name" value="P-loop_NTPase"/>
</dbReference>
<feature type="domain" description="NACHT" evidence="4">
    <location>
        <begin position="240"/>
        <end position="368"/>
    </location>
</feature>
<evidence type="ECO:0000256" key="1">
    <source>
        <dbReference type="ARBA" id="ARBA00022549"/>
    </source>
</evidence>
<dbReference type="PATRIC" id="fig|1173020.3.peg.3818"/>
<evidence type="ECO:0000256" key="3">
    <source>
        <dbReference type="SAM" id="MobiDB-lite"/>
    </source>
</evidence>
<dbReference type="EMBL" id="CP003600">
    <property type="protein sequence ID" value="AFY94327.1"/>
    <property type="molecule type" value="Genomic_DNA"/>
</dbReference>
<reference evidence="6 7" key="1">
    <citation type="submission" date="2012-05" db="EMBL/GenBank/DDBJ databases">
        <title>Finished chromosome of genome of Chamaesiphon sp. PCC 6605.</title>
        <authorList>
            <consortium name="US DOE Joint Genome Institute"/>
            <person name="Gugger M."/>
            <person name="Coursin T."/>
            <person name="Rippka R."/>
            <person name="Tandeau De Marsac N."/>
            <person name="Huntemann M."/>
            <person name="Wei C.-L."/>
            <person name="Han J."/>
            <person name="Detter J.C."/>
            <person name="Han C."/>
            <person name="Tapia R."/>
            <person name="Chen A."/>
            <person name="Kyrpides N."/>
            <person name="Mavromatis K."/>
            <person name="Markowitz V."/>
            <person name="Szeto E."/>
            <person name="Ivanova N."/>
            <person name="Pagani I."/>
            <person name="Pati A."/>
            <person name="Goodwin L."/>
            <person name="Nordberg H.P."/>
            <person name="Cantor M.N."/>
            <person name="Hua S.X."/>
            <person name="Woyke T."/>
            <person name="Kerfeld C.A."/>
        </authorList>
    </citation>
    <scope>NUCLEOTIDE SEQUENCE [LARGE SCALE GENOMIC DNA]</scope>
    <source>
        <strain evidence="7">ATCC 27169 / PCC 6605</strain>
    </source>
</reference>
<dbReference type="STRING" id="1173020.Cha6605_3324"/>
<evidence type="ECO:0000259" key="4">
    <source>
        <dbReference type="Pfam" id="PF05729"/>
    </source>
</evidence>
<evidence type="ECO:0000256" key="2">
    <source>
        <dbReference type="ARBA" id="ARBA00022738"/>
    </source>
</evidence>
<dbReference type="RefSeq" id="WP_015160464.1">
    <property type="nucleotide sequence ID" value="NC_019697.1"/>
</dbReference>
<name>K9UGU9_CHAP6</name>
<sequence>MPRPNYGNAVKQRTVQFFMVLVDYANDELAADERQLENLQRDIQLHWQTSQRCVIRTKVRYLEQLAKLAGATLTGEQIKEAIKCLTDFLEIVEDNRASKGGSETWHFTLNLWHDRFDRAANLDRFSREWDRRKSPQPSIDSQPAVANLDYWWELVRSSLNTQQYHRITTNPLMGEERLKFSLEEVYVPLDLMERQRATIFEGQAGIDGISEEIGAQTIGDLDLDRLLARLVTNSETNRIGIIGEPGSGKTTCLQKLAAGMLDLQLLPIWISLADLQGKTLEDYLLQDWLKLATRQLAIAPQLQQDFASQFERGRVWLLLDAVDEMAIDASIALANIDRQLRGWIGSAHVILTCRSNVWDSGKNALENFSTYRHLSLSDGYRGSPDRVRQFIQGWFRTQPHLGENLSIELAQPQYQRLRDAVKNPLRLALLCRYWLLTQGKLPSTKASLYRQFTDTIYAWKQDRFPTSLAQRQQLNSALGKLALQALSLESSGETQERVRFRLHEHTVLELLSPELLELALQLGWLNQVGISASTGAKIYAFYHSTFQEYFAARSIDDWHYFLAGTITTHSPIFSPYWQETILFWFGRADITANEKESFIAALIDFDRSHGGFYHYRAYFLAAAVLAEFPESIYSQQIVDRLLQWRFAKFIPTLDTWQFYPLPVQDGARVSLRQTDRTAAISGLEKLVQTVESPFICWQAAHSLGKVFDPGNPIAISALTKTIDLVSHSDLLIKICESLTKIDPNYNETAISTLVNIIHSKKTVSLTRKAAFTLGKVLLESATIPILRGYANDDNNSLLILAIDTLVSIIESGDSSPSQSLRHHADGMAAMENLRQLAPTHPATQQQFIDTRTLPSSTRNRRKKVARAQNIEIAIAQIEHKLTTINNVESQRRYAYQLGKFQPGHPLAVDVLLQLLSSPQSKSFYKLTGEYLKEVAVIEQLPLIITHLKSQVIEVEKGDRSACAMTCYKLLWYCADRLPDRQFIQIWER</sequence>
<evidence type="ECO:0000313" key="6">
    <source>
        <dbReference type="EMBL" id="AFY94327.1"/>
    </source>
</evidence>
<dbReference type="SUPFAM" id="SSF48371">
    <property type="entry name" value="ARM repeat"/>
    <property type="match status" value="1"/>
</dbReference>
<dbReference type="OrthoDB" id="134770at2"/>
<dbReference type="Pfam" id="PF19959">
    <property type="entry name" value="EAD4"/>
    <property type="match status" value="1"/>
</dbReference>
<dbReference type="PANTHER" id="PTHR46844:SF1">
    <property type="entry name" value="SLR5058 PROTEIN"/>
    <property type="match status" value="1"/>
</dbReference>
<evidence type="ECO:0000313" key="7">
    <source>
        <dbReference type="Proteomes" id="UP000010366"/>
    </source>
</evidence>
<feature type="domain" description="Effector-associated" evidence="5">
    <location>
        <begin position="7"/>
        <end position="130"/>
    </location>
</feature>
<feature type="region of interest" description="Disordered" evidence="3">
    <location>
        <begin position="840"/>
        <end position="861"/>
    </location>
</feature>
<keyword evidence="7" id="KW-1185">Reference proteome</keyword>
<dbReference type="Pfam" id="PF05729">
    <property type="entry name" value="NACHT"/>
    <property type="match status" value="1"/>
</dbReference>
<dbReference type="AlphaFoldDB" id="K9UGU9"/>
<feature type="compositionally biased region" description="Polar residues" evidence="3">
    <location>
        <begin position="841"/>
        <end position="857"/>
    </location>
</feature>
<organism evidence="6 7">
    <name type="scientific">Chamaesiphon minutus (strain ATCC 27169 / PCC 6605)</name>
    <dbReference type="NCBI Taxonomy" id="1173020"/>
    <lineage>
        <taxon>Bacteria</taxon>
        <taxon>Bacillati</taxon>
        <taxon>Cyanobacteriota</taxon>
        <taxon>Cyanophyceae</taxon>
        <taxon>Gomontiellales</taxon>
        <taxon>Chamaesiphonaceae</taxon>
        <taxon>Chamaesiphon</taxon>
    </lineage>
</organism>
<dbReference type="KEGG" id="cmp:Cha6605_3324"/>
<dbReference type="SUPFAM" id="SSF52540">
    <property type="entry name" value="P-loop containing nucleoside triphosphate hydrolases"/>
    <property type="match status" value="1"/>
</dbReference>
<dbReference type="InterPro" id="IPR016024">
    <property type="entry name" value="ARM-type_fold"/>
</dbReference>